<evidence type="ECO:0000256" key="2">
    <source>
        <dbReference type="ARBA" id="ARBA00022475"/>
    </source>
</evidence>
<keyword evidence="6 9" id="KW-1133">Transmembrane helix</keyword>
<dbReference type="PANTHER" id="PTHR35851:SF1">
    <property type="entry name" value="CELL DIVISION PROTEIN FTSQ"/>
    <property type="match status" value="1"/>
</dbReference>
<keyword evidence="8 9" id="KW-0131">Cell cycle</keyword>
<keyword evidence="4 9" id="KW-0132">Cell division</keyword>
<dbReference type="GO" id="GO:0005886">
    <property type="term" value="C:plasma membrane"/>
    <property type="evidence" value="ECO:0007669"/>
    <property type="project" value="UniProtKB-SubCell"/>
</dbReference>
<proteinExistence type="inferred from homology"/>
<dbReference type="AlphaFoldDB" id="A0A1F6SZW1"/>
<dbReference type="InterPro" id="IPR013685">
    <property type="entry name" value="POTRA_FtsQ_type"/>
</dbReference>
<evidence type="ECO:0000256" key="9">
    <source>
        <dbReference type="HAMAP-Rule" id="MF_00911"/>
    </source>
</evidence>
<gene>
    <name evidence="9" type="primary">ftsQ</name>
    <name evidence="11" type="ORF">A2140_04610</name>
</gene>
<evidence type="ECO:0000256" key="3">
    <source>
        <dbReference type="ARBA" id="ARBA00022519"/>
    </source>
</evidence>
<dbReference type="PANTHER" id="PTHR35851">
    <property type="entry name" value="CELL DIVISION PROTEIN FTSQ"/>
    <property type="match status" value="1"/>
</dbReference>
<dbReference type="InterPro" id="IPR045335">
    <property type="entry name" value="FtsQ_C_sf"/>
</dbReference>
<comment type="function">
    <text evidence="9">Essential cell division protein.</text>
</comment>
<dbReference type="STRING" id="1817756.A2140_04610"/>
<evidence type="ECO:0000256" key="5">
    <source>
        <dbReference type="ARBA" id="ARBA00022692"/>
    </source>
</evidence>
<keyword evidence="3 9" id="KW-0997">Cell inner membrane</keyword>
<dbReference type="EMBL" id="MFSQ01000127">
    <property type="protein sequence ID" value="OGI38249.1"/>
    <property type="molecule type" value="Genomic_DNA"/>
</dbReference>
<evidence type="ECO:0000256" key="1">
    <source>
        <dbReference type="ARBA" id="ARBA00004370"/>
    </source>
</evidence>
<keyword evidence="5 9" id="KW-0812">Transmembrane</keyword>
<evidence type="ECO:0000256" key="8">
    <source>
        <dbReference type="ARBA" id="ARBA00023306"/>
    </source>
</evidence>
<dbReference type="HAMAP" id="MF_00911">
    <property type="entry name" value="FtsQ_subfam"/>
    <property type="match status" value="1"/>
</dbReference>
<dbReference type="GO" id="GO:0090529">
    <property type="term" value="P:cell septum assembly"/>
    <property type="evidence" value="ECO:0007669"/>
    <property type="project" value="InterPro"/>
</dbReference>
<sequence length="254" mass="28549">MRADREPTPKGESLLFPMMVLLAILLAGIALLTSVDRLLAPAALPLHHVRFEGEFRRVSEAELGAAVRSAVGHNFLLLDLDAVKQKVESLPWVYRASVRRAWPRDLHVEFLEQQIVAHWGERDWVNHAGESVSLPRATDLPKDMPWLHGPEGTSATVLTEYQQLAPIFAAQGLSLERLILTPRRSWQLSVLDVRTGSRFTLVLDRFESARKAERFARSYAQTLAARAAEIRLVDLRYANGFAVQWRTTTQPNGG</sequence>
<evidence type="ECO:0000256" key="4">
    <source>
        <dbReference type="ARBA" id="ARBA00022618"/>
    </source>
</evidence>
<dbReference type="Pfam" id="PF03799">
    <property type="entry name" value="FtsQ_DivIB_C"/>
    <property type="match status" value="1"/>
</dbReference>
<reference evidence="11 12" key="1">
    <citation type="journal article" date="2016" name="Nat. Commun.">
        <title>Thousands of microbial genomes shed light on interconnected biogeochemical processes in an aquifer system.</title>
        <authorList>
            <person name="Anantharaman K."/>
            <person name="Brown C.T."/>
            <person name="Hug L.A."/>
            <person name="Sharon I."/>
            <person name="Castelle C.J."/>
            <person name="Probst A.J."/>
            <person name="Thomas B.C."/>
            <person name="Singh A."/>
            <person name="Wilkins M.J."/>
            <person name="Karaoz U."/>
            <person name="Brodie E.L."/>
            <person name="Williams K.H."/>
            <person name="Hubbard S.S."/>
            <person name="Banfield J.F."/>
        </authorList>
    </citation>
    <scope>NUCLEOTIDE SEQUENCE [LARGE SCALE GENOMIC DNA]</scope>
</reference>
<dbReference type="GO" id="GO:0032153">
    <property type="term" value="C:cell division site"/>
    <property type="evidence" value="ECO:0007669"/>
    <property type="project" value="UniProtKB-UniRule"/>
</dbReference>
<dbReference type="InterPro" id="IPR026579">
    <property type="entry name" value="FtsQ"/>
</dbReference>
<dbReference type="PROSITE" id="PS51779">
    <property type="entry name" value="POTRA"/>
    <property type="match status" value="1"/>
</dbReference>
<organism evidence="11 12">
    <name type="scientific">Candidatus Muproteobacteria bacterium RBG_16_62_13</name>
    <dbReference type="NCBI Taxonomy" id="1817756"/>
    <lineage>
        <taxon>Bacteria</taxon>
        <taxon>Pseudomonadati</taxon>
        <taxon>Pseudomonadota</taxon>
        <taxon>Candidatus Muproteobacteria</taxon>
    </lineage>
</organism>
<evidence type="ECO:0000256" key="7">
    <source>
        <dbReference type="ARBA" id="ARBA00023136"/>
    </source>
</evidence>
<evidence type="ECO:0000259" key="10">
    <source>
        <dbReference type="PROSITE" id="PS51779"/>
    </source>
</evidence>
<evidence type="ECO:0000313" key="12">
    <source>
        <dbReference type="Proteomes" id="UP000178379"/>
    </source>
</evidence>
<dbReference type="Gene3D" id="3.10.20.310">
    <property type="entry name" value="membrane protein fhac"/>
    <property type="match status" value="1"/>
</dbReference>
<comment type="caution">
    <text evidence="11">The sequence shown here is derived from an EMBL/GenBank/DDBJ whole genome shotgun (WGS) entry which is preliminary data.</text>
</comment>
<name>A0A1F6SZW1_9PROT</name>
<dbReference type="Gene3D" id="3.40.50.11690">
    <property type="entry name" value="Cell division protein FtsQ/DivIB"/>
    <property type="match status" value="1"/>
</dbReference>
<feature type="domain" description="POTRA" evidence="10">
    <location>
        <begin position="44"/>
        <end position="113"/>
    </location>
</feature>
<comment type="subcellular location">
    <subcellularLocation>
        <location evidence="9">Cell inner membrane</location>
        <topology evidence="9">Single-pass type II membrane protein</topology>
    </subcellularLocation>
    <subcellularLocation>
        <location evidence="1">Membrane</location>
    </subcellularLocation>
    <text evidence="9">Localizes to the division septum.</text>
</comment>
<dbReference type="GO" id="GO:0043093">
    <property type="term" value="P:FtsZ-dependent cytokinesis"/>
    <property type="evidence" value="ECO:0007669"/>
    <property type="project" value="UniProtKB-UniRule"/>
</dbReference>
<evidence type="ECO:0000256" key="6">
    <source>
        <dbReference type="ARBA" id="ARBA00022989"/>
    </source>
</evidence>
<accession>A0A1F6SZW1</accession>
<dbReference type="InterPro" id="IPR034746">
    <property type="entry name" value="POTRA"/>
</dbReference>
<dbReference type="InterPro" id="IPR005548">
    <property type="entry name" value="Cell_div_FtsQ/DivIB_C"/>
</dbReference>
<keyword evidence="7 9" id="KW-0472">Membrane</keyword>
<comment type="similarity">
    <text evidence="9">Belongs to the FtsQ/DivIB family. FtsQ subfamily.</text>
</comment>
<dbReference type="Proteomes" id="UP000178379">
    <property type="component" value="Unassembled WGS sequence"/>
</dbReference>
<protein>
    <recommendedName>
        <fullName evidence="9">Cell division protein FtsQ</fullName>
    </recommendedName>
</protein>
<keyword evidence="2 9" id="KW-1003">Cell membrane</keyword>
<evidence type="ECO:0000313" key="11">
    <source>
        <dbReference type="EMBL" id="OGI38249.1"/>
    </source>
</evidence>
<dbReference type="Pfam" id="PF08478">
    <property type="entry name" value="POTRA_1"/>
    <property type="match status" value="1"/>
</dbReference>